<protein>
    <submittedName>
        <fullName evidence="3">Receptor-like protein kinase</fullName>
    </submittedName>
</protein>
<dbReference type="GO" id="GO:0016301">
    <property type="term" value="F:kinase activity"/>
    <property type="evidence" value="ECO:0007669"/>
    <property type="project" value="UniProtKB-KW"/>
</dbReference>
<dbReference type="Gene3D" id="3.30.200.20">
    <property type="entry name" value="Phosphorylase Kinase, domain 1"/>
    <property type="match status" value="1"/>
</dbReference>
<accession>A0AAW2X9D3</accession>
<keyword evidence="2" id="KW-0812">Transmembrane</keyword>
<keyword evidence="2" id="KW-0472">Membrane</keyword>
<evidence type="ECO:0000313" key="3">
    <source>
        <dbReference type="EMBL" id="KAL0450444.1"/>
    </source>
</evidence>
<feature type="transmembrane region" description="Helical" evidence="2">
    <location>
        <begin position="76"/>
        <end position="99"/>
    </location>
</feature>
<keyword evidence="3" id="KW-0675">Receptor</keyword>
<reference evidence="3" key="2">
    <citation type="journal article" date="2024" name="Plant">
        <title>Genomic evolution and insights into agronomic trait innovations of Sesamum species.</title>
        <authorList>
            <person name="Miao H."/>
            <person name="Wang L."/>
            <person name="Qu L."/>
            <person name="Liu H."/>
            <person name="Sun Y."/>
            <person name="Le M."/>
            <person name="Wang Q."/>
            <person name="Wei S."/>
            <person name="Zheng Y."/>
            <person name="Lin W."/>
            <person name="Duan Y."/>
            <person name="Cao H."/>
            <person name="Xiong S."/>
            <person name="Wang X."/>
            <person name="Wei L."/>
            <person name="Li C."/>
            <person name="Ma Q."/>
            <person name="Ju M."/>
            <person name="Zhao R."/>
            <person name="Li G."/>
            <person name="Mu C."/>
            <person name="Tian Q."/>
            <person name="Mei H."/>
            <person name="Zhang T."/>
            <person name="Gao T."/>
            <person name="Zhang H."/>
        </authorList>
    </citation>
    <scope>NUCLEOTIDE SEQUENCE</scope>
    <source>
        <strain evidence="3">KEN1</strain>
    </source>
</reference>
<dbReference type="CDD" id="cd12087">
    <property type="entry name" value="TM_EGFR-like"/>
    <property type="match status" value="1"/>
</dbReference>
<reference evidence="3" key="1">
    <citation type="submission" date="2020-06" db="EMBL/GenBank/DDBJ databases">
        <authorList>
            <person name="Li T."/>
            <person name="Hu X."/>
            <person name="Zhang T."/>
            <person name="Song X."/>
            <person name="Zhang H."/>
            <person name="Dai N."/>
            <person name="Sheng W."/>
            <person name="Hou X."/>
            <person name="Wei L."/>
        </authorList>
    </citation>
    <scope>NUCLEOTIDE SEQUENCE</scope>
    <source>
        <strain evidence="3">KEN1</strain>
        <tissue evidence="3">Leaf</tissue>
    </source>
</reference>
<proteinExistence type="predicted"/>
<name>A0AAW2X9D3_9LAMI</name>
<gene>
    <name evidence="3" type="ORF">Slati_1600800</name>
</gene>
<evidence type="ECO:0000256" key="2">
    <source>
        <dbReference type="SAM" id="Phobius"/>
    </source>
</evidence>
<keyword evidence="3" id="KW-0418">Kinase</keyword>
<feature type="region of interest" description="Disordered" evidence="1">
    <location>
        <begin position="49"/>
        <end position="72"/>
    </location>
</feature>
<dbReference type="AlphaFoldDB" id="A0AAW2X9D3"/>
<sequence>MVPDDGRRGKKDLRLSLFPNIEGLPKYLSALLNGLEIFKLSDSSRSLAAANPDPKTTSSSPVNPPLGKKKKGGSSVVYAVIGSIVGFLAIVAALSFLIFRRRRKVKDSETTSATKTSWVPFSTTSRGGFGNVYKGYIDDGATAVAIKRLNRRQIKEPANS</sequence>
<comment type="caution">
    <text evidence="3">The sequence shown here is derived from an EMBL/GenBank/DDBJ whole genome shotgun (WGS) entry which is preliminary data.</text>
</comment>
<dbReference type="EMBL" id="JACGWN010000005">
    <property type="protein sequence ID" value="KAL0450444.1"/>
    <property type="molecule type" value="Genomic_DNA"/>
</dbReference>
<organism evidence="3">
    <name type="scientific">Sesamum latifolium</name>
    <dbReference type="NCBI Taxonomy" id="2727402"/>
    <lineage>
        <taxon>Eukaryota</taxon>
        <taxon>Viridiplantae</taxon>
        <taxon>Streptophyta</taxon>
        <taxon>Embryophyta</taxon>
        <taxon>Tracheophyta</taxon>
        <taxon>Spermatophyta</taxon>
        <taxon>Magnoliopsida</taxon>
        <taxon>eudicotyledons</taxon>
        <taxon>Gunneridae</taxon>
        <taxon>Pentapetalae</taxon>
        <taxon>asterids</taxon>
        <taxon>lamiids</taxon>
        <taxon>Lamiales</taxon>
        <taxon>Pedaliaceae</taxon>
        <taxon>Sesamum</taxon>
    </lineage>
</organism>
<keyword evidence="3" id="KW-0808">Transferase</keyword>
<evidence type="ECO:0000256" key="1">
    <source>
        <dbReference type="SAM" id="MobiDB-lite"/>
    </source>
</evidence>
<keyword evidence="2" id="KW-1133">Transmembrane helix</keyword>